<dbReference type="KEGG" id="awo:Awo_c10190"/>
<dbReference type="eggNOG" id="ENOG502Z8T8">
    <property type="taxonomic scope" value="Bacteria"/>
</dbReference>
<feature type="transmembrane region" description="Helical" evidence="1">
    <location>
        <begin position="335"/>
        <end position="358"/>
    </location>
</feature>
<feature type="transmembrane region" description="Helical" evidence="1">
    <location>
        <begin position="151"/>
        <end position="179"/>
    </location>
</feature>
<reference evidence="3" key="1">
    <citation type="submission" date="2011-07" db="EMBL/GenBank/DDBJ databases">
        <title>Complete genome sequence of Acetobacterium woodii.</title>
        <authorList>
            <person name="Poehlein A."/>
            <person name="Schmidt S."/>
            <person name="Kaster A.-K."/>
            <person name="Goenrich M."/>
            <person name="Vollmers J."/>
            <person name="Thuermer A."/>
            <person name="Gottschalk G."/>
            <person name="Thauer R.K."/>
            <person name="Daniel R."/>
            <person name="Mueller V."/>
        </authorList>
    </citation>
    <scope>NUCLEOTIDE SEQUENCE [LARGE SCALE GENOMIC DNA]</scope>
    <source>
        <strain evidence="3">ATCC 29683 / DSM 1030 / JCM 2381 / KCTC 1655 / WB1</strain>
    </source>
</reference>
<dbReference type="Proteomes" id="UP000007177">
    <property type="component" value="Chromosome"/>
</dbReference>
<feature type="transmembrane region" description="Helical" evidence="1">
    <location>
        <begin position="497"/>
        <end position="520"/>
    </location>
</feature>
<reference evidence="2 3" key="2">
    <citation type="journal article" date="2012" name="PLoS ONE">
        <title>An ancient pathway combining carbon dioxide fixation with the generation and utilization of a sodium ion gradient for ATP synthesis.</title>
        <authorList>
            <person name="Poehlein A."/>
            <person name="Schmidt S."/>
            <person name="Kaster A.K."/>
            <person name="Goenrich M."/>
            <person name="Vollmers J."/>
            <person name="Thurmer A."/>
            <person name="Bertsch J."/>
            <person name="Schuchmann K."/>
            <person name="Voigt B."/>
            <person name="Hecker M."/>
            <person name="Daniel R."/>
            <person name="Thauer R.K."/>
            <person name="Gottschalk G."/>
            <person name="Muller V."/>
        </authorList>
    </citation>
    <scope>NUCLEOTIDE SEQUENCE [LARGE SCALE GENOMIC DNA]</scope>
    <source>
        <strain evidence="3">ATCC 29683 / DSM 1030 / JCM 2381 / KCTC 1655 / WB1</strain>
    </source>
</reference>
<feature type="transmembrane region" description="Helical" evidence="1">
    <location>
        <begin position="262"/>
        <end position="282"/>
    </location>
</feature>
<evidence type="ECO:0000313" key="3">
    <source>
        <dbReference type="Proteomes" id="UP000007177"/>
    </source>
</evidence>
<sequence>MKDIINLTKLFINESVGFSQFFYNRKYNKKEFYKQLFTMIIVPVALIPAFFMYISLMVATYIGLGMVNQTSVFLSIGYIMATVLIIIFGIMYIFSEFYFSNNIEELIPLPISPRKLIISKFFSIMVFEYIFTAFIFVPVLIIYGVGEGMGFVYVILSLLVFLTIPVIPLALLTALIMLIMQSASVKGRQDVLRIIFAFLGIGLIFGVQIWFSTQIGSGDADFQQALNVMLSNNEGFLSTIGYFVPTSFIVAWALNRITLMSVVWVFALWGVAVLACTIMVLIGERVYLKSIVSGKVMKRGKQLNGVERNKALGKKSHGAMAVFMMDLRILLRTPVYFFNNFSVVFIAPICIIITFSFIEMTPEDLQGIQVFFNEMPVVINFLLISFFIFFGGTSATTATTFSREGKASWMTRIIPVTAKDQIIGRTGVALLTQSLGIIFTIMAVKFVFPLSLSSLVLSGVLGIIGSVPILLFGLFIDMNRPKLNWDNPQKAIKNNMNVIITLFVGMIYAGLLIAISGLVGYFVNQLLGYCLFVLISLALSFAFYKLIDNRLVRELLNFE</sequence>
<evidence type="ECO:0000256" key="1">
    <source>
        <dbReference type="SAM" id="Phobius"/>
    </source>
</evidence>
<accession>H6LCM3</accession>
<protein>
    <submittedName>
        <fullName evidence="2">ABC transport system permease protein</fullName>
    </submittedName>
</protein>
<evidence type="ECO:0000313" key="2">
    <source>
        <dbReference type="EMBL" id="AFA47805.1"/>
    </source>
</evidence>
<name>H6LCM3_ACEWD</name>
<feature type="transmembrane region" description="Helical" evidence="1">
    <location>
        <begin position="526"/>
        <end position="547"/>
    </location>
</feature>
<feature type="transmembrane region" description="Helical" evidence="1">
    <location>
        <begin position="454"/>
        <end position="476"/>
    </location>
</feature>
<feature type="transmembrane region" description="Helical" evidence="1">
    <location>
        <begin position="422"/>
        <end position="448"/>
    </location>
</feature>
<dbReference type="EMBL" id="CP002987">
    <property type="protein sequence ID" value="AFA47805.1"/>
    <property type="molecule type" value="Genomic_DNA"/>
</dbReference>
<keyword evidence="1" id="KW-0812">Transmembrane</keyword>
<feature type="transmembrane region" description="Helical" evidence="1">
    <location>
        <begin position="36"/>
        <end position="64"/>
    </location>
</feature>
<keyword evidence="1" id="KW-1133">Transmembrane helix</keyword>
<gene>
    <name evidence="2" type="ordered locus">Awo_c10190</name>
</gene>
<dbReference type="RefSeq" id="WP_014355408.1">
    <property type="nucleotide sequence ID" value="NC_016894.1"/>
</dbReference>
<dbReference type="AlphaFoldDB" id="H6LCM3"/>
<dbReference type="Pfam" id="PF16949">
    <property type="entry name" value="ABC_tran_2"/>
    <property type="match status" value="1"/>
</dbReference>
<dbReference type="InterPro" id="IPR031599">
    <property type="entry name" value="ABC_tran_2"/>
</dbReference>
<feature type="transmembrane region" description="Helical" evidence="1">
    <location>
        <begin position="121"/>
        <end position="145"/>
    </location>
</feature>
<organism evidence="2 3">
    <name type="scientific">Acetobacterium woodii (strain ATCC 29683 / DSM 1030 / JCM 2381 / KCTC 1655 / WB1)</name>
    <dbReference type="NCBI Taxonomy" id="931626"/>
    <lineage>
        <taxon>Bacteria</taxon>
        <taxon>Bacillati</taxon>
        <taxon>Bacillota</taxon>
        <taxon>Clostridia</taxon>
        <taxon>Eubacteriales</taxon>
        <taxon>Eubacteriaceae</taxon>
        <taxon>Acetobacterium</taxon>
    </lineage>
</organism>
<feature type="transmembrane region" description="Helical" evidence="1">
    <location>
        <begin position="191"/>
        <end position="211"/>
    </location>
</feature>
<dbReference type="STRING" id="931626.Awo_c10190"/>
<keyword evidence="1" id="KW-0472">Membrane</keyword>
<dbReference type="HOGENOM" id="CLU_031634_0_0_9"/>
<proteinExistence type="predicted"/>
<feature type="transmembrane region" description="Helical" evidence="1">
    <location>
        <begin position="378"/>
        <end position="401"/>
    </location>
</feature>
<dbReference type="OrthoDB" id="138672at2"/>
<feature type="transmembrane region" description="Helical" evidence="1">
    <location>
        <begin position="76"/>
        <end position="100"/>
    </location>
</feature>
<keyword evidence="3" id="KW-1185">Reference proteome</keyword>